<dbReference type="Pfam" id="PF10418">
    <property type="entry name" value="DHODB_Fe-S_bind"/>
    <property type="match status" value="1"/>
</dbReference>
<feature type="binding site" evidence="11">
    <location>
        <position position="211"/>
    </location>
    <ligand>
        <name>[2Fe-2S] cluster</name>
        <dbReference type="ChEBI" id="CHEBI:190135"/>
    </ligand>
</feature>
<feature type="binding site" evidence="11">
    <location>
        <position position="224"/>
    </location>
    <ligand>
        <name>[2Fe-2S] cluster</name>
        <dbReference type="ChEBI" id="CHEBI:190135"/>
    </ligand>
</feature>
<evidence type="ECO:0000256" key="5">
    <source>
        <dbReference type="ARBA" id="ARBA00022723"/>
    </source>
</evidence>
<keyword evidence="3 11" id="KW-0285">Flavoprotein</keyword>
<evidence type="ECO:0000313" key="13">
    <source>
        <dbReference type="EMBL" id="MDT8900768.1"/>
    </source>
</evidence>
<evidence type="ECO:0000256" key="7">
    <source>
        <dbReference type="ARBA" id="ARBA00022975"/>
    </source>
</evidence>
<evidence type="ECO:0000256" key="9">
    <source>
        <dbReference type="ARBA" id="ARBA00023004"/>
    </source>
</evidence>
<dbReference type="InterPro" id="IPR008333">
    <property type="entry name" value="Cbr1-like_FAD-bd_dom"/>
</dbReference>
<proteinExistence type="inferred from homology"/>
<keyword evidence="6 11" id="KW-0274">FAD</keyword>
<evidence type="ECO:0000256" key="3">
    <source>
        <dbReference type="ARBA" id="ARBA00022630"/>
    </source>
</evidence>
<feature type="binding site" evidence="11">
    <location>
        <begin position="36"/>
        <end position="39"/>
    </location>
    <ligand>
        <name>FAD</name>
        <dbReference type="ChEBI" id="CHEBI:57692"/>
    </ligand>
</feature>
<dbReference type="PANTHER" id="PTHR43513:SF3">
    <property type="entry name" value="DIHYDROOROTATE DEHYDROGENASE B (NAD(+)), ELECTRON TRANSFER SUBUNIT-RELATED"/>
    <property type="match status" value="1"/>
</dbReference>
<keyword evidence="9 11" id="KW-0408">Iron</keyword>
<feature type="binding site" evidence="11">
    <location>
        <begin position="53"/>
        <end position="55"/>
    </location>
    <ligand>
        <name>FAD</name>
        <dbReference type="ChEBI" id="CHEBI:57692"/>
    </ligand>
</feature>
<dbReference type="InterPro" id="IPR017927">
    <property type="entry name" value="FAD-bd_FR_type"/>
</dbReference>
<comment type="caution">
    <text evidence="13">The sequence shown here is derived from an EMBL/GenBank/DDBJ whole genome shotgun (WGS) entry which is preliminary data.</text>
</comment>
<comment type="subunit">
    <text evidence="11">Heterotetramer of 2 PyrK and 2 PyrD type B subunits.</text>
</comment>
<protein>
    <recommendedName>
        <fullName evidence="11">Dihydroorotate dehydrogenase B (NAD(+)), electron transfer subunit</fullName>
    </recommendedName>
    <alternativeName>
        <fullName evidence="11">Dihydroorotate oxidase B, electron transfer subunit</fullName>
    </alternativeName>
</protein>
<name>A0ABU3NX10_9FIRM</name>
<dbReference type="InterPro" id="IPR037117">
    <property type="entry name" value="Dihydroorotate_DH_ele_sf"/>
</dbReference>
<dbReference type="SUPFAM" id="SSF52343">
    <property type="entry name" value="Ferredoxin reductase-like, C-terminal NADP-linked domain"/>
    <property type="match status" value="1"/>
</dbReference>
<comment type="pathway">
    <text evidence="11">Pyrimidine metabolism; UMP biosynthesis via de novo pathway; orotate from (S)-dihydroorotate (NAD(+) route): step 1/1.</text>
</comment>
<dbReference type="Proteomes" id="UP001254848">
    <property type="component" value="Unassembled WGS sequence"/>
</dbReference>
<dbReference type="PANTHER" id="PTHR43513">
    <property type="entry name" value="DIHYDROOROTATE DEHYDROGENASE B (NAD(+)), ELECTRON TRANSFER SUBUNIT"/>
    <property type="match status" value="1"/>
</dbReference>
<dbReference type="InterPro" id="IPR012165">
    <property type="entry name" value="Cyt_c3_hydrogenase_gsu"/>
</dbReference>
<dbReference type="PROSITE" id="PS51384">
    <property type="entry name" value="FAD_FR"/>
    <property type="match status" value="1"/>
</dbReference>
<dbReference type="Gene3D" id="2.10.240.10">
    <property type="entry name" value="Dihydroorotate dehydrogenase, electron transfer subunit"/>
    <property type="match status" value="1"/>
</dbReference>
<dbReference type="HAMAP" id="MF_01211">
    <property type="entry name" value="DHODB_Fe_S_bind"/>
    <property type="match status" value="1"/>
</dbReference>
<comment type="similarity">
    <text evidence="1 11">Belongs to the PyrK family.</text>
</comment>
<sequence length="238" mass="25849">MIKRLTLGAPAIARTAQPGQFVHVRVGESYHPLLRRPLSIAEVDREVGNITVIYRVVGKGTALLASLPPGEFVDCMGPLGNGFDMNTERPLLVGGGMGLAPLLFLAKALCPKPVTALMGGRTKEELWWRNVFLGTCRSIHVTTDDGSMGRRGFTIDLLPELLENCKYDRIYACGPLRMMEGVARLARDKGIPCQISFEDHMACGVGACLSCTCAGTDGKRRKVCSDGPVFWAEEVLEL</sequence>
<dbReference type="InterPro" id="IPR023455">
    <property type="entry name" value="Dihydroorotate_DHASE_ETsu"/>
</dbReference>
<dbReference type="PIRSF" id="PIRSF006816">
    <property type="entry name" value="Cyc3_hyd_g"/>
    <property type="match status" value="1"/>
</dbReference>
<dbReference type="Pfam" id="PF00970">
    <property type="entry name" value="FAD_binding_6"/>
    <property type="match status" value="1"/>
</dbReference>
<evidence type="ECO:0000256" key="11">
    <source>
        <dbReference type="HAMAP-Rule" id="MF_01211"/>
    </source>
</evidence>
<dbReference type="Gene3D" id="3.40.50.80">
    <property type="entry name" value="Nucleotide-binding domain of ferredoxin-NADP reductase (FNR) module"/>
    <property type="match status" value="1"/>
</dbReference>
<keyword evidence="7 11" id="KW-0665">Pyrimidine biosynthesis</keyword>
<evidence type="ECO:0000313" key="14">
    <source>
        <dbReference type="Proteomes" id="UP001254848"/>
    </source>
</evidence>
<evidence type="ECO:0000259" key="12">
    <source>
        <dbReference type="PROSITE" id="PS51384"/>
    </source>
</evidence>
<dbReference type="Gene3D" id="2.40.30.10">
    <property type="entry name" value="Translation factors"/>
    <property type="match status" value="1"/>
</dbReference>
<evidence type="ECO:0000256" key="4">
    <source>
        <dbReference type="ARBA" id="ARBA00022714"/>
    </source>
</evidence>
<feature type="binding site" evidence="11">
    <location>
        <begin position="60"/>
        <end position="61"/>
    </location>
    <ligand>
        <name>FAD</name>
        <dbReference type="ChEBI" id="CHEBI:57692"/>
    </ligand>
</feature>
<evidence type="ECO:0000256" key="6">
    <source>
        <dbReference type="ARBA" id="ARBA00022827"/>
    </source>
</evidence>
<evidence type="ECO:0000256" key="2">
    <source>
        <dbReference type="ARBA" id="ARBA00022448"/>
    </source>
</evidence>
<evidence type="ECO:0000256" key="1">
    <source>
        <dbReference type="ARBA" id="ARBA00006422"/>
    </source>
</evidence>
<dbReference type="InterPro" id="IPR017938">
    <property type="entry name" value="Riboflavin_synthase-like_b-brl"/>
</dbReference>
<dbReference type="CDD" id="cd06218">
    <property type="entry name" value="DHOD_e_trans"/>
    <property type="match status" value="1"/>
</dbReference>
<dbReference type="InterPro" id="IPR019480">
    <property type="entry name" value="Dihydroorotate_DH_Fe-S-bd"/>
</dbReference>
<evidence type="ECO:0000256" key="8">
    <source>
        <dbReference type="ARBA" id="ARBA00022982"/>
    </source>
</evidence>
<keyword evidence="4 11" id="KW-0001">2Fe-2S</keyword>
<keyword evidence="14" id="KW-1185">Reference proteome</keyword>
<gene>
    <name evidence="11" type="primary">pyrK</name>
    <name evidence="13" type="ORF">Q4T40_05885</name>
</gene>
<feature type="binding site" evidence="11">
    <location>
        <position position="203"/>
    </location>
    <ligand>
        <name>[2Fe-2S] cluster</name>
        <dbReference type="ChEBI" id="CHEBI:190135"/>
    </ligand>
</feature>
<dbReference type="SUPFAM" id="SSF63380">
    <property type="entry name" value="Riboflavin synthase domain-like"/>
    <property type="match status" value="1"/>
</dbReference>
<keyword evidence="8 11" id="KW-0249">Electron transport</keyword>
<dbReference type="InterPro" id="IPR050353">
    <property type="entry name" value="PyrK_electron_transfer"/>
</dbReference>
<dbReference type="EMBL" id="JAUOZS010000001">
    <property type="protein sequence ID" value="MDT8900768.1"/>
    <property type="molecule type" value="Genomic_DNA"/>
</dbReference>
<dbReference type="InterPro" id="IPR039261">
    <property type="entry name" value="FNR_nucleotide-bd"/>
</dbReference>
<feature type="binding site" evidence="11">
    <location>
        <position position="208"/>
    </location>
    <ligand>
        <name>[2Fe-2S] cluster</name>
        <dbReference type="ChEBI" id="CHEBI:190135"/>
    </ligand>
</feature>
<keyword evidence="5 11" id="KW-0479">Metal-binding</keyword>
<accession>A0ABU3NX10</accession>
<comment type="cofactor">
    <cofactor evidence="11">
        <name>[2Fe-2S] cluster</name>
        <dbReference type="ChEBI" id="CHEBI:190135"/>
    </cofactor>
    <text evidence="11">Binds 1 [2Fe-2S] cluster per subunit.</text>
</comment>
<evidence type="ECO:0000256" key="10">
    <source>
        <dbReference type="ARBA" id="ARBA00023014"/>
    </source>
</evidence>
<comment type="cofactor">
    <cofactor evidence="11">
        <name>FAD</name>
        <dbReference type="ChEBI" id="CHEBI:57692"/>
    </cofactor>
    <text evidence="11">Binds 1 FAD per subunit.</text>
</comment>
<organism evidence="13 14">
    <name type="scientific">Anaeroselena agilis</name>
    <dbReference type="NCBI Taxonomy" id="3063788"/>
    <lineage>
        <taxon>Bacteria</taxon>
        <taxon>Bacillati</taxon>
        <taxon>Bacillota</taxon>
        <taxon>Negativicutes</taxon>
        <taxon>Acetonemataceae</taxon>
        <taxon>Anaeroselena</taxon>
    </lineage>
</organism>
<keyword evidence="2 11" id="KW-0813">Transport</keyword>
<reference evidence="13 14" key="1">
    <citation type="submission" date="2023-07" db="EMBL/GenBank/DDBJ databases">
        <title>The novel representative of Negativicutes class, Anaeroselena agilis gen. nov. sp. nov.</title>
        <authorList>
            <person name="Prokofeva M.I."/>
            <person name="Elcheninov A.G."/>
            <person name="Klyukina A."/>
            <person name="Kublanov I.V."/>
            <person name="Frolov E.N."/>
            <person name="Podosokorskaya O.A."/>
        </authorList>
    </citation>
    <scope>NUCLEOTIDE SEQUENCE [LARGE SCALE GENOMIC DNA]</scope>
    <source>
        <strain evidence="13 14">4137-cl</strain>
    </source>
</reference>
<keyword evidence="10 11" id="KW-0411">Iron-sulfur</keyword>
<feature type="domain" description="FAD-binding FR-type" evidence="12">
    <location>
        <begin position="1"/>
        <end position="85"/>
    </location>
</feature>
<comment type="function">
    <text evidence="11">Responsible for channeling the electrons from the oxidation of dihydroorotate from the FMN redox center in the PyrD type B subunit to the ultimate electron acceptor NAD(+).</text>
</comment>